<protein>
    <submittedName>
        <fullName evidence="2">Uncharacterized protein</fullName>
    </submittedName>
</protein>
<evidence type="ECO:0000256" key="1">
    <source>
        <dbReference type="SAM" id="Coils"/>
    </source>
</evidence>
<keyword evidence="1" id="KW-0175">Coiled coil</keyword>
<dbReference type="EMBL" id="QSND01000008">
    <property type="protein sequence ID" value="KAA6446727.1"/>
    <property type="molecule type" value="Genomic_DNA"/>
</dbReference>
<dbReference type="AlphaFoldDB" id="A0A5M8RDN8"/>
<feature type="coiled-coil region" evidence="1">
    <location>
        <begin position="7"/>
        <end position="34"/>
    </location>
</feature>
<sequence>MDFEGMTKEITEELRRLKAENNRLKDAEEFIKRMAAISHRFVNEYLYLDKRERKHDNVKDFLNECANSDAVTTERKAEIDSILVKAKDDYYGIENNEMVVFFRKGDTFEIRQNTVTKEFNLRLKDGSDLLVAIYNPIGSSVDGTDLIVHEKFEVCWCYSNGFYY</sequence>
<proteinExistence type="predicted"/>
<comment type="caution">
    <text evidence="2">The sequence shown here is derived from an EMBL/GenBank/DDBJ whole genome shotgun (WGS) entry which is preliminary data.</text>
</comment>
<evidence type="ECO:0000313" key="3">
    <source>
        <dbReference type="Proteomes" id="UP000324326"/>
    </source>
</evidence>
<organism evidence="2 3">
    <name type="scientific">Bacillus swezeyi</name>
    <dbReference type="NCBI Taxonomy" id="1925020"/>
    <lineage>
        <taxon>Bacteria</taxon>
        <taxon>Bacillati</taxon>
        <taxon>Bacillota</taxon>
        <taxon>Bacilli</taxon>
        <taxon>Bacillales</taxon>
        <taxon>Bacillaceae</taxon>
        <taxon>Bacillus</taxon>
    </lineage>
</organism>
<evidence type="ECO:0000313" key="2">
    <source>
        <dbReference type="EMBL" id="KAA6446727.1"/>
    </source>
</evidence>
<gene>
    <name evidence="2" type="ORF">DX927_23855</name>
</gene>
<dbReference type="Proteomes" id="UP000324326">
    <property type="component" value="Unassembled WGS sequence"/>
</dbReference>
<dbReference type="RefSeq" id="WP_148959223.1">
    <property type="nucleotide sequence ID" value="NZ_QSND01000008.1"/>
</dbReference>
<name>A0A5M8RDN8_9BACI</name>
<reference evidence="2 3" key="1">
    <citation type="submission" date="2018-08" db="EMBL/GenBank/DDBJ databases">
        <title>Bacillus phenotypic plasticity.</title>
        <authorList>
            <person name="Hurtado E."/>
        </authorList>
    </citation>
    <scope>NUCLEOTIDE SEQUENCE [LARGE SCALE GENOMIC DNA]</scope>
    <source>
        <strain evidence="2 3">427</strain>
    </source>
</reference>
<accession>A0A5M8RDN8</accession>